<evidence type="ECO:0000313" key="4">
    <source>
        <dbReference type="Proteomes" id="UP000703674"/>
    </source>
</evidence>
<comment type="similarity">
    <text evidence="1">Belongs to the beta-class carbonic anhydrase family.</text>
</comment>
<dbReference type="Proteomes" id="UP000703674">
    <property type="component" value="Unassembled WGS sequence"/>
</dbReference>
<evidence type="ECO:0000313" key="3">
    <source>
        <dbReference type="EMBL" id="NJW54800.1"/>
    </source>
</evidence>
<dbReference type="PANTHER" id="PTHR11002">
    <property type="entry name" value="CARBONIC ANHYDRASE"/>
    <property type="match status" value="1"/>
</dbReference>
<dbReference type="RefSeq" id="WP_317172352.1">
    <property type="nucleotide sequence ID" value="NZ_JAAVJR010000510.1"/>
</dbReference>
<dbReference type="SUPFAM" id="SSF53056">
    <property type="entry name" value="beta-carbonic anhydrase, cab"/>
    <property type="match status" value="1"/>
</dbReference>
<feature type="compositionally biased region" description="Low complexity" evidence="2">
    <location>
        <begin position="36"/>
        <end position="47"/>
    </location>
</feature>
<organism evidence="3 4">
    <name type="scientific">Salinimicrobium oceani</name>
    <dbReference type="NCBI Taxonomy" id="2722702"/>
    <lineage>
        <taxon>Bacteria</taxon>
        <taxon>Pseudomonadati</taxon>
        <taxon>Bacteroidota</taxon>
        <taxon>Flavobacteriia</taxon>
        <taxon>Flavobacteriales</taxon>
        <taxon>Flavobacteriaceae</taxon>
        <taxon>Salinimicrobium</taxon>
    </lineage>
</organism>
<sequence>MKKLNFFTYLIITALLFTSCGETGESNEPGEKIQNTEVTTETDQQDQQVDRVLTQEERNALTPDDVVAEFRKGNTRFIQDSLTLRDRQNRITQTSEAQNPKGMVLSCIDSRVPVEEIFDQGLGDLFIGRIAGNFADTEMLGSMEYATKVAGSKVLVV</sequence>
<dbReference type="EMBL" id="JAAVJR010000510">
    <property type="protein sequence ID" value="NJW54800.1"/>
    <property type="molecule type" value="Genomic_DNA"/>
</dbReference>
<keyword evidence="4" id="KW-1185">Reference proteome</keyword>
<dbReference type="Pfam" id="PF00484">
    <property type="entry name" value="Pro_CA"/>
    <property type="match status" value="1"/>
</dbReference>
<dbReference type="PANTHER" id="PTHR11002:SF79">
    <property type="entry name" value="CARBONIC ANHYDRASE 2"/>
    <property type="match status" value="1"/>
</dbReference>
<feature type="non-terminal residue" evidence="3">
    <location>
        <position position="157"/>
    </location>
</feature>
<dbReference type="PROSITE" id="PS51257">
    <property type="entry name" value="PROKAR_LIPOPROTEIN"/>
    <property type="match status" value="1"/>
</dbReference>
<comment type="caution">
    <text evidence="3">The sequence shown here is derived from an EMBL/GenBank/DDBJ whole genome shotgun (WGS) entry which is preliminary data.</text>
</comment>
<protein>
    <submittedName>
        <fullName evidence="3">Carbonic anhydrase</fullName>
    </submittedName>
</protein>
<feature type="region of interest" description="Disordered" evidence="2">
    <location>
        <begin position="21"/>
        <end position="47"/>
    </location>
</feature>
<proteinExistence type="inferred from homology"/>
<evidence type="ECO:0000256" key="2">
    <source>
        <dbReference type="SAM" id="MobiDB-lite"/>
    </source>
</evidence>
<dbReference type="Gene3D" id="3.40.1050.10">
    <property type="entry name" value="Carbonic anhydrase"/>
    <property type="match status" value="1"/>
</dbReference>
<dbReference type="InterPro" id="IPR001765">
    <property type="entry name" value="Carbonic_anhydrase"/>
</dbReference>
<accession>A0ABX1D2V2</accession>
<name>A0ABX1D2V2_9FLAO</name>
<reference evidence="3 4" key="1">
    <citation type="submission" date="2020-03" db="EMBL/GenBank/DDBJ databases">
        <title>Salinimicrobium sp. nov, isolated from SCS.</title>
        <authorList>
            <person name="Cao W.R."/>
        </authorList>
    </citation>
    <scope>NUCLEOTIDE SEQUENCE [LARGE SCALE GENOMIC DNA]</scope>
    <source>
        <strain evidence="4">J15B91</strain>
    </source>
</reference>
<gene>
    <name evidence="3" type="ORF">HC175_17965</name>
</gene>
<dbReference type="InterPro" id="IPR036874">
    <property type="entry name" value="Carbonic_anhydrase_sf"/>
</dbReference>
<evidence type="ECO:0000256" key="1">
    <source>
        <dbReference type="ARBA" id="ARBA00006217"/>
    </source>
</evidence>
<dbReference type="SMART" id="SM00947">
    <property type="entry name" value="Pro_CA"/>
    <property type="match status" value="1"/>
</dbReference>